<dbReference type="AlphaFoldDB" id="A0A3D8Y457"/>
<organism evidence="1 2">
    <name type="scientific">Dyadobacter luteus</name>
    <dbReference type="NCBI Taxonomy" id="2259619"/>
    <lineage>
        <taxon>Bacteria</taxon>
        <taxon>Pseudomonadati</taxon>
        <taxon>Bacteroidota</taxon>
        <taxon>Cytophagia</taxon>
        <taxon>Cytophagales</taxon>
        <taxon>Spirosomataceae</taxon>
        <taxon>Dyadobacter</taxon>
    </lineage>
</organism>
<proteinExistence type="predicted"/>
<dbReference type="Proteomes" id="UP000256373">
    <property type="component" value="Unassembled WGS sequence"/>
</dbReference>
<comment type="caution">
    <text evidence="1">The sequence shown here is derived from an EMBL/GenBank/DDBJ whole genome shotgun (WGS) entry which is preliminary data.</text>
</comment>
<accession>A0A3D8Y457</accession>
<dbReference type="EMBL" id="QNUL01000031">
    <property type="protein sequence ID" value="REA57042.1"/>
    <property type="molecule type" value="Genomic_DNA"/>
</dbReference>
<evidence type="ECO:0000313" key="2">
    <source>
        <dbReference type="Proteomes" id="UP000256373"/>
    </source>
</evidence>
<keyword evidence="2" id="KW-1185">Reference proteome</keyword>
<name>A0A3D8Y457_9BACT</name>
<sequence length="78" mass="9308">MDPVQIYGIIPYIWTGSYTYGRAQLHYYISGNGLVWQWYYDENRGKHFKELLGQDARTFIKLLESGREVYIEDILPRT</sequence>
<protein>
    <recommendedName>
        <fullName evidence="3">KTSC domain-containing protein</fullName>
    </recommendedName>
</protein>
<gene>
    <name evidence="1" type="ORF">DSL64_24825</name>
</gene>
<dbReference type="RefSeq" id="WP_115833656.1">
    <property type="nucleotide sequence ID" value="NZ_QNUL01000031.1"/>
</dbReference>
<reference evidence="1 2" key="1">
    <citation type="submission" date="2018-07" db="EMBL/GenBank/DDBJ databases">
        <title>Dyadobacter roseus sp. nov., isolated from rose rhizosphere soil.</title>
        <authorList>
            <person name="Chen L."/>
        </authorList>
    </citation>
    <scope>NUCLEOTIDE SEQUENCE [LARGE SCALE GENOMIC DNA]</scope>
    <source>
        <strain evidence="1 2">RS19</strain>
    </source>
</reference>
<dbReference type="OrthoDB" id="964902at2"/>
<evidence type="ECO:0000313" key="1">
    <source>
        <dbReference type="EMBL" id="REA57042.1"/>
    </source>
</evidence>
<evidence type="ECO:0008006" key="3">
    <source>
        <dbReference type="Google" id="ProtNLM"/>
    </source>
</evidence>